<comment type="caution">
    <text evidence="10">The sequence shown here is derived from an EMBL/GenBank/DDBJ whole genome shotgun (WGS) entry which is preliminary data.</text>
</comment>
<dbReference type="Gene3D" id="3.30.450.20">
    <property type="entry name" value="PAS domain"/>
    <property type="match status" value="2"/>
</dbReference>
<dbReference type="GO" id="GO:0071732">
    <property type="term" value="P:cellular response to nitric oxide"/>
    <property type="evidence" value="ECO:0007669"/>
    <property type="project" value="UniProtKB-ARBA"/>
</dbReference>
<dbReference type="SUPFAM" id="SSF63829">
    <property type="entry name" value="Calcium-dependent phosphotriesterase"/>
    <property type="match status" value="2"/>
</dbReference>
<evidence type="ECO:0000259" key="9">
    <source>
        <dbReference type="PROSITE" id="PS50887"/>
    </source>
</evidence>
<feature type="domain" description="PAS" evidence="6">
    <location>
        <begin position="923"/>
        <end position="970"/>
    </location>
</feature>
<dbReference type="Gene3D" id="3.20.20.450">
    <property type="entry name" value="EAL domain"/>
    <property type="match status" value="1"/>
</dbReference>
<dbReference type="SMART" id="SM00267">
    <property type="entry name" value="GGDEF"/>
    <property type="match status" value="1"/>
</dbReference>
<comment type="cofactor">
    <cofactor evidence="1">
        <name>Mg(2+)</name>
        <dbReference type="ChEBI" id="CHEBI:18420"/>
    </cofactor>
</comment>
<feature type="domain" description="PAC" evidence="7">
    <location>
        <begin position="993"/>
        <end position="1045"/>
    </location>
</feature>
<dbReference type="InterPro" id="IPR052155">
    <property type="entry name" value="Biofilm_reg_signaling"/>
</dbReference>
<dbReference type="InterPro" id="IPR043128">
    <property type="entry name" value="Rev_trsase/Diguanyl_cyclase"/>
</dbReference>
<dbReference type="NCBIfam" id="TIGR00229">
    <property type="entry name" value="sensory_box"/>
    <property type="match status" value="2"/>
</dbReference>
<dbReference type="Pfam" id="PF00990">
    <property type="entry name" value="GGDEF"/>
    <property type="match status" value="1"/>
</dbReference>
<dbReference type="Pfam" id="PF00563">
    <property type="entry name" value="EAL"/>
    <property type="match status" value="1"/>
</dbReference>
<feature type="domain" description="PAC" evidence="7">
    <location>
        <begin position="873"/>
        <end position="926"/>
    </location>
</feature>
<dbReference type="CDD" id="cd00130">
    <property type="entry name" value="PAS"/>
    <property type="match status" value="1"/>
</dbReference>
<dbReference type="Pfam" id="PF13426">
    <property type="entry name" value="PAS_9"/>
    <property type="match status" value="1"/>
</dbReference>
<dbReference type="FunFam" id="3.20.20.450:FF:000001">
    <property type="entry name" value="Cyclic di-GMP phosphodiesterase yahA"/>
    <property type="match status" value="1"/>
</dbReference>
<dbReference type="Proteomes" id="UP000638014">
    <property type="component" value="Unassembled WGS sequence"/>
</dbReference>
<dbReference type="PROSITE" id="PS50113">
    <property type="entry name" value="PAC"/>
    <property type="match status" value="2"/>
</dbReference>
<dbReference type="GO" id="GO:0071111">
    <property type="term" value="F:cyclic-guanylate-specific phosphodiesterase activity"/>
    <property type="evidence" value="ECO:0007669"/>
    <property type="project" value="UniProtKB-EC"/>
</dbReference>
<dbReference type="InterPro" id="IPR013783">
    <property type="entry name" value="Ig-like_fold"/>
</dbReference>
<proteinExistence type="predicted"/>
<dbReference type="InterPro" id="IPR000700">
    <property type="entry name" value="PAS-assoc_C"/>
</dbReference>
<keyword evidence="5" id="KW-0732">Signal</keyword>
<dbReference type="Pfam" id="PF07494">
    <property type="entry name" value="Reg_prop"/>
    <property type="match status" value="2"/>
</dbReference>
<dbReference type="Gene3D" id="3.30.70.270">
    <property type="match status" value="1"/>
</dbReference>
<dbReference type="PANTHER" id="PTHR44757">
    <property type="entry name" value="DIGUANYLATE CYCLASE DGCP"/>
    <property type="match status" value="1"/>
</dbReference>
<evidence type="ECO:0000313" key="11">
    <source>
        <dbReference type="Proteomes" id="UP000638014"/>
    </source>
</evidence>
<sequence>MFPSLAAAFLMLWALSFPLLAQEVIHYQKLSLSEQREQIDVLNITEDSRGNLWLGTFNGLIRYDGQTTLQYQHDNQQANSLTNNLVRSVYTDADGELWIGTQKGLNRYIPETDKFDHYLAGINSQVVWDIFESPNGQLYVSTDKNLYSWNERLDNFTAKLPTNTKATELKSVYFIDNETILAASYEAGLFIIDLSTGNVKPHPFNESFLSNRTQLYQLTELNGDALWLSTSSGIYKVSTETLEIELKAIFSGQSVRQVIQTNNNKIWVATEQGLFVSSDGISFSPVQQIMLGGQANQEEFIYEIFEDRLGNMWFAGRNLFGLHHVNADYFHQYQLAKNETSNTPANIQAVATSQHNVWMISEDAQLLQWDPLSKSVIQQISLADDASLKSIFRLEYDTVRQLVWISAHNGLYSYSPTQAELIHHKVSASGLPLTRGFSFKIDGDGDIWIASSQHGLLRYNPERQSTNVYEVPEHLNANLNTLELLDNQILLGTEDGLLRFETESGTFSPIAKEQLGGLWITSINKTQQGIWVGTLLSGALLTDPTFSNIKAWNIKNGLADNTVCDIVVTSETTSWVVTNYGISYVNDLNGQIHTYDINSGLHSKEFNHEATAVSPSGLIYVGGIDGITTFDSRQLIEPQYNGKVQLTQLKVFNQIVSANGKHKRLSANIQTLPAVNLIHGDSPFTLEFSLPYPAHANNFKYAYRLLGLEDNWLISDESKPRATYTNLSPGQFVFEVKALSNDGLWQSEPTLLTINMAPPLWRTPPAYLGYTIILIIIMMLLAKQRQARQEQQQKVIKSEERLKLSLWGSGDELWDWHIQTGKIYRSNIWGLLEFPHDGRRSPQKGQQSNIHPRDLKRVQQSLNNHFDGKTSFYEATYRVRNKSAEWIWILDRGKIVERDTDNAPLRMTGTIKDISKLKQAEERLTLFARSVANISDGVFILSRRFRIVEINEAFSSITGFSKSQVLNRSLRFRSYPNAFSEQVKMRLAKQGRWVGELEELRADGEKFFLELTIDPIHSEEGDISHFVGVFSDITRRKQTEQELHRLSVEDTLTKLPNRSWFQAEHQKLVEKKTRHALMVLDLDNFKKINDSLGHVAGDELLRQVSIRLNQCTRQQDTLFRLGGDEYAVLMENTTDVNTITRAAKSLQKSLEAPFSIAARELVVTCSVGIVLYPLDGETSEELLRNADTAMYHAKSQGSNRYVFFSSQMNQSAMHQLHLESLLRQAIRDDSFQLHYQPKFSSQSGELDGMEALIRLHHPEHGPISPGEFIPLAEENGLIIEIGDIVLRKACFAAESWRRQGLMRGRIAVNVSARQFSSPSLPDRIRRALELTGLPAHFLELELTEGALIADPEGAIEVMKIIQEIGVHISLDDFGTGYSSLAYLQRFPIDTLKIDQTFIRDLTTSQSGRNMVASIVSLAHNLDLSVVAEGVETEEERDILTEMNCELLQGYLMSRPLNETDFSAFLHIQQHQHEISSQQQPAQRDFQAE</sequence>
<dbReference type="Gene3D" id="2.60.40.10">
    <property type="entry name" value="Immunoglobulins"/>
    <property type="match status" value="1"/>
</dbReference>
<feature type="signal peptide" evidence="5">
    <location>
        <begin position="1"/>
        <end position="21"/>
    </location>
</feature>
<feature type="chain" id="PRO_5035305319" description="cyclic-guanylate-specific phosphodiesterase" evidence="5">
    <location>
        <begin position="22"/>
        <end position="1488"/>
    </location>
</feature>
<dbReference type="SMART" id="SM00086">
    <property type="entry name" value="PAC"/>
    <property type="match status" value="2"/>
</dbReference>
<dbReference type="InterPro" id="IPR011110">
    <property type="entry name" value="Reg_prop"/>
</dbReference>
<dbReference type="CDD" id="cd01949">
    <property type="entry name" value="GGDEF"/>
    <property type="match status" value="1"/>
</dbReference>
<gene>
    <name evidence="10" type="ORF">IC617_12520</name>
</gene>
<dbReference type="InterPro" id="IPR001633">
    <property type="entry name" value="EAL_dom"/>
</dbReference>
<dbReference type="SMART" id="SM00091">
    <property type="entry name" value="PAS"/>
    <property type="match status" value="1"/>
</dbReference>
<reference evidence="10" key="1">
    <citation type="submission" date="2020-09" db="EMBL/GenBank/DDBJ databases">
        <title>A novel bacterium of genus Neiella, isolated from South China Sea.</title>
        <authorList>
            <person name="Huang H."/>
            <person name="Mo K."/>
            <person name="Hu Y."/>
        </authorList>
    </citation>
    <scope>NUCLEOTIDE SEQUENCE</scope>
    <source>
        <strain evidence="10">HB171785</strain>
    </source>
</reference>
<dbReference type="Pfam" id="PF07495">
    <property type="entry name" value="Y_Y_Y"/>
    <property type="match status" value="1"/>
</dbReference>
<dbReference type="Gene3D" id="2.130.10.10">
    <property type="entry name" value="YVTN repeat-like/Quinoprotein amine dehydrogenase"/>
    <property type="match status" value="2"/>
</dbReference>
<dbReference type="InterPro" id="IPR000014">
    <property type="entry name" value="PAS"/>
</dbReference>
<dbReference type="InterPro" id="IPR013655">
    <property type="entry name" value="PAS_fold_3"/>
</dbReference>
<dbReference type="InterPro" id="IPR015943">
    <property type="entry name" value="WD40/YVTN_repeat-like_dom_sf"/>
</dbReference>
<dbReference type="InterPro" id="IPR035919">
    <property type="entry name" value="EAL_sf"/>
</dbReference>
<evidence type="ECO:0000259" key="8">
    <source>
        <dbReference type="PROSITE" id="PS50883"/>
    </source>
</evidence>
<dbReference type="PROSITE" id="PS50883">
    <property type="entry name" value="EAL"/>
    <property type="match status" value="1"/>
</dbReference>
<dbReference type="InterPro" id="IPR000160">
    <property type="entry name" value="GGDEF_dom"/>
</dbReference>
<organism evidence="10 11">
    <name type="scientific">Neiella litorisoli</name>
    <dbReference type="NCBI Taxonomy" id="2771431"/>
    <lineage>
        <taxon>Bacteria</taxon>
        <taxon>Pseudomonadati</taxon>
        <taxon>Pseudomonadota</taxon>
        <taxon>Gammaproteobacteria</taxon>
        <taxon>Alteromonadales</taxon>
        <taxon>Echinimonadaceae</taxon>
        <taxon>Neiella</taxon>
    </lineage>
</organism>
<dbReference type="EC" id="3.1.4.52" evidence="2"/>
<evidence type="ECO:0000256" key="4">
    <source>
        <dbReference type="ARBA" id="ARBA00051114"/>
    </source>
</evidence>
<evidence type="ECO:0000313" key="10">
    <source>
        <dbReference type="EMBL" id="MBD1390258.1"/>
    </source>
</evidence>
<dbReference type="SMART" id="SM00052">
    <property type="entry name" value="EAL"/>
    <property type="match status" value="1"/>
</dbReference>
<dbReference type="SUPFAM" id="SSF55073">
    <property type="entry name" value="Nucleotide cyclase"/>
    <property type="match status" value="1"/>
</dbReference>
<dbReference type="SUPFAM" id="SSF141868">
    <property type="entry name" value="EAL domain-like"/>
    <property type="match status" value="1"/>
</dbReference>
<protein>
    <recommendedName>
        <fullName evidence="2">cyclic-guanylate-specific phosphodiesterase</fullName>
        <ecNumber evidence="2">3.1.4.52</ecNumber>
    </recommendedName>
</protein>
<dbReference type="InterPro" id="IPR001610">
    <property type="entry name" value="PAC"/>
</dbReference>
<evidence type="ECO:0000256" key="3">
    <source>
        <dbReference type="ARBA" id="ARBA00022636"/>
    </source>
</evidence>
<evidence type="ECO:0000259" key="7">
    <source>
        <dbReference type="PROSITE" id="PS50113"/>
    </source>
</evidence>
<name>A0A8J6UJA4_9GAMM</name>
<dbReference type="FunFam" id="3.30.70.270:FF:000001">
    <property type="entry name" value="Diguanylate cyclase domain protein"/>
    <property type="match status" value="1"/>
</dbReference>
<dbReference type="CDD" id="cd01948">
    <property type="entry name" value="EAL"/>
    <property type="match status" value="1"/>
</dbReference>
<dbReference type="EMBL" id="JACXAF010000016">
    <property type="protein sequence ID" value="MBD1390258.1"/>
    <property type="molecule type" value="Genomic_DNA"/>
</dbReference>
<comment type="catalytic activity">
    <reaction evidence="4">
        <text>3',3'-c-di-GMP + H2O = 5'-phosphoguanylyl(3'-&gt;5')guanosine + H(+)</text>
        <dbReference type="Rhea" id="RHEA:24902"/>
        <dbReference type="ChEBI" id="CHEBI:15377"/>
        <dbReference type="ChEBI" id="CHEBI:15378"/>
        <dbReference type="ChEBI" id="CHEBI:58754"/>
        <dbReference type="ChEBI" id="CHEBI:58805"/>
        <dbReference type="EC" id="3.1.4.52"/>
    </reaction>
    <physiologicalReaction direction="left-to-right" evidence="4">
        <dbReference type="Rhea" id="RHEA:24903"/>
    </physiologicalReaction>
</comment>
<feature type="domain" description="GGDEF" evidence="9">
    <location>
        <begin position="1073"/>
        <end position="1206"/>
    </location>
</feature>
<evidence type="ECO:0000256" key="1">
    <source>
        <dbReference type="ARBA" id="ARBA00001946"/>
    </source>
</evidence>
<keyword evidence="11" id="KW-1185">Reference proteome</keyword>
<dbReference type="InterPro" id="IPR011123">
    <property type="entry name" value="Y_Y_Y"/>
</dbReference>
<keyword evidence="3" id="KW-0973">c-di-GMP</keyword>
<evidence type="ECO:0000256" key="5">
    <source>
        <dbReference type="SAM" id="SignalP"/>
    </source>
</evidence>
<dbReference type="InterPro" id="IPR029787">
    <property type="entry name" value="Nucleotide_cyclase"/>
</dbReference>
<dbReference type="PANTHER" id="PTHR44757:SF2">
    <property type="entry name" value="BIOFILM ARCHITECTURE MAINTENANCE PROTEIN MBAA"/>
    <property type="match status" value="1"/>
</dbReference>
<accession>A0A8J6UJA4</accession>
<evidence type="ECO:0000259" key="6">
    <source>
        <dbReference type="PROSITE" id="PS50112"/>
    </source>
</evidence>
<feature type="domain" description="EAL" evidence="8">
    <location>
        <begin position="1215"/>
        <end position="1469"/>
    </location>
</feature>
<dbReference type="NCBIfam" id="TIGR00254">
    <property type="entry name" value="GGDEF"/>
    <property type="match status" value="1"/>
</dbReference>
<dbReference type="InterPro" id="IPR035965">
    <property type="entry name" value="PAS-like_dom_sf"/>
</dbReference>
<dbReference type="Pfam" id="PF08447">
    <property type="entry name" value="PAS_3"/>
    <property type="match status" value="1"/>
</dbReference>
<dbReference type="PROSITE" id="PS50887">
    <property type="entry name" value="GGDEF"/>
    <property type="match status" value="1"/>
</dbReference>
<dbReference type="PROSITE" id="PS50112">
    <property type="entry name" value="PAS"/>
    <property type="match status" value="1"/>
</dbReference>
<evidence type="ECO:0000256" key="2">
    <source>
        <dbReference type="ARBA" id="ARBA00012282"/>
    </source>
</evidence>
<dbReference type="SUPFAM" id="SSF55785">
    <property type="entry name" value="PYP-like sensor domain (PAS domain)"/>
    <property type="match status" value="2"/>
</dbReference>